<dbReference type="PANTHER" id="PTHR43289">
    <property type="entry name" value="MITOGEN-ACTIVATED PROTEIN KINASE KINASE KINASE 20-RELATED"/>
    <property type="match status" value="1"/>
</dbReference>
<evidence type="ECO:0000256" key="6">
    <source>
        <dbReference type="ARBA" id="ARBA00022840"/>
    </source>
</evidence>
<dbReference type="InterPro" id="IPR000719">
    <property type="entry name" value="Prot_kinase_dom"/>
</dbReference>
<comment type="caution">
    <text evidence="8">The sequence shown here is derived from an EMBL/GenBank/DDBJ whole genome shotgun (WGS) entry which is preliminary data.</text>
</comment>
<protein>
    <recommendedName>
        <fullName evidence="1">non-specific serine/threonine protein kinase</fullName>
        <ecNumber evidence="1">2.7.11.1</ecNumber>
    </recommendedName>
</protein>
<dbReference type="Pfam" id="PF00069">
    <property type="entry name" value="Pkinase"/>
    <property type="match status" value="1"/>
</dbReference>
<name>A0ABW3CLM1_9ACTN</name>
<keyword evidence="9" id="KW-1185">Reference proteome</keyword>
<dbReference type="InterPro" id="IPR008271">
    <property type="entry name" value="Ser/Thr_kinase_AS"/>
</dbReference>
<reference evidence="9" key="1">
    <citation type="journal article" date="2019" name="Int. J. Syst. Evol. Microbiol.">
        <title>The Global Catalogue of Microorganisms (GCM) 10K type strain sequencing project: providing services to taxonomists for standard genome sequencing and annotation.</title>
        <authorList>
            <consortium name="The Broad Institute Genomics Platform"/>
            <consortium name="The Broad Institute Genome Sequencing Center for Infectious Disease"/>
            <person name="Wu L."/>
            <person name="Ma J."/>
        </authorList>
    </citation>
    <scope>NUCLEOTIDE SEQUENCE [LARGE SCALE GENOMIC DNA]</scope>
    <source>
        <strain evidence="9">JCM 31696</strain>
    </source>
</reference>
<proteinExistence type="predicted"/>
<evidence type="ECO:0000256" key="5">
    <source>
        <dbReference type="ARBA" id="ARBA00022777"/>
    </source>
</evidence>
<dbReference type="EMBL" id="JBHTIR010003199">
    <property type="protein sequence ID" value="MFD0854820.1"/>
    <property type="molecule type" value="Genomic_DNA"/>
</dbReference>
<organism evidence="8 9">
    <name type="scientific">Actinomadura adrarensis</name>
    <dbReference type="NCBI Taxonomy" id="1819600"/>
    <lineage>
        <taxon>Bacteria</taxon>
        <taxon>Bacillati</taxon>
        <taxon>Actinomycetota</taxon>
        <taxon>Actinomycetes</taxon>
        <taxon>Streptosporangiales</taxon>
        <taxon>Thermomonosporaceae</taxon>
        <taxon>Actinomadura</taxon>
    </lineage>
</organism>
<dbReference type="EC" id="2.7.11.1" evidence="1"/>
<sequence>VPLATGGMGQVWEAYDERLAGRRVVVKLMLDGDSGTASLHSEDLATRRERFLREVRTTATIEHPGVPAVFDAGIDRPTGRPFIALQLLRGREIQTLVDETEQDTEPVEVARATAIGAQIASVLDEVHRHDVVHRDIKPANLMLTPGGIVKVLDFGVAALLGSGAHPRLTRIGTTVGTPAYMSPEQVLGNTVGPTSDVYALACVLYAVLTGRPPFRETAQRSYFWHHVHAEPQPIRDLRRPDVPVEIQSLLLAMLAKDAEDRPDAADVYECLLPFASEPGAIAPPAGPGFPENIADLDPCLPFVRPMGASVRRRGTAMGTR</sequence>
<dbReference type="Proteomes" id="UP001597083">
    <property type="component" value="Unassembled WGS sequence"/>
</dbReference>
<dbReference type="PANTHER" id="PTHR43289:SF6">
    <property type="entry name" value="SERINE_THREONINE-PROTEIN KINASE NEKL-3"/>
    <property type="match status" value="1"/>
</dbReference>
<dbReference type="GO" id="GO:0004674">
    <property type="term" value="F:protein serine/threonine kinase activity"/>
    <property type="evidence" value="ECO:0007669"/>
    <property type="project" value="UniProtKB-EC"/>
</dbReference>
<accession>A0ABW3CLM1</accession>
<keyword evidence="4" id="KW-0547">Nucleotide-binding</keyword>
<keyword evidence="3 8" id="KW-0808">Transferase</keyword>
<evidence type="ECO:0000256" key="1">
    <source>
        <dbReference type="ARBA" id="ARBA00012513"/>
    </source>
</evidence>
<dbReference type="Gene3D" id="1.10.510.10">
    <property type="entry name" value="Transferase(Phosphotransferase) domain 1"/>
    <property type="match status" value="1"/>
</dbReference>
<feature type="non-terminal residue" evidence="8">
    <location>
        <position position="320"/>
    </location>
</feature>
<dbReference type="SMART" id="SM00220">
    <property type="entry name" value="S_TKc"/>
    <property type="match status" value="1"/>
</dbReference>
<dbReference type="CDD" id="cd14014">
    <property type="entry name" value="STKc_PknB_like"/>
    <property type="match status" value="1"/>
</dbReference>
<feature type="domain" description="Protein kinase" evidence="7">
    <location>
        <begin position="1"/>
        <end position="275"/>
    </location>
</feature>
<dbReference type="InterPro" id="IPR011009">
    <property type="entry name" value="Kinase-like_dom_sf"/>
</dbReference>
<keyword evidence="5 8" id="KW-0418">Kinase</keyword>
<evidence type="ECO:0000313" key="8">
    <source>
        <dbReference type="EMBL" id="MFD0854820.1"/>
    </source>
</evidence>
<feature type="non-terminal residue" evidence="8">
    <location>
        <position position="1"/>
    </location>
</feature>
<evidence type="ECO:0000256" key="2">
    <source>
        <dbReference type="ARBA" id="ARBA00022527"/>
    </source>
</evidence>
<keyword evidence="6" id="KW-0067">ATP-binding</keyword>
<dbReference type="PROSITE" id="PS00108">
    <property type="entry name" value="PROTEIN_KINASE_ST"/>
    <property type="match status" value="1"/>
</dbReference>
<dbReference type="Gene3D" id="3.30.200.20">
    <property type="entry name" value="Phosphorylase Kinase, domain 1"/>
    <property type="match status" value="1"/>
</dbReference>
<evidence type="ECO:0000259" key="7">
    <source>
        <dbReference type="PROSITE" id="PS50011"/>
    </source>
</evidence>
<gene>
    <name evidence="8" type="ORF">ACFQ07_21450</name>
</gene>
<evidence type="ECO:0000256" key="3">
    <source>
        <dbReference type="ARBA" id="ARBA00022679"/>
    </source>
</evidence>
<evidence type="ECO:0000313" key="9">
    <source>
        <dbReference type="Proteomes" id="UP001597083"/>
    </source>
</evidence>
<dbReference type="SUPFAM" id="SSF56112">
    <property type="entry name" value="Protein kinase-like (PK-like)"/>
    <property type="match status" value="1"/>
</dbReference>
<evidence type="ECO:0000256" key="4">
    <source>
        <dbReference type="ARBA" id="ARBA00022741"/>
    </source>
</evidence>
<dbReference type="PROSITE" id="PS50011">
    <property type="entry name" value="PROTEIN_KINASE_DOM"/>
    <property type="match status" value="1"/>
</dbReference>
<keyword evidence="2" id="KW-0723">Serine/threonine-protein kinase</keyword>